<dbReference type="Gene3D" id="3.30.390.50">
    <property type="entry name" value="CO dehydrogenase flavoprotein, C-terminal domain"/>
    <property type="match status" value="1"/>
</dbReference>
<feature type="binding site" evidence="15">
    <location>
        <position position="163"/>
    </location>
    <ligand>
        <name>[2Fe-2S] cluster</name>
        <dbReference type="ChEBI" id="CHEBI:190135"/>
        <label>2</label>
    </ligand>
</feature>
<dbReference type="InterPro" id="IPR016208">
    <property type="entry name" value="Ald_Oxase/xanthine_DH-like"/>
</dbReference>
<dbReference type="InterPro" id="IPR016167">
    <property type="entry name" value="FAD-bd_PCMH_sub1"/>
</dbReference>
<comment type="cofactor">
    <cofactor evidence="12">
        <name>[2Fe-2S] cluster</name>
        <dbReference type="ChEBI" id="CHEBI:190135"/>
    </cofactor>
</comment>
<evidence type="ECO:0000259" key="16">
    <source>
        <dbReference type="PROSITE" id="PS51085"/>
    </source>
</evidence>
<feature type="domain" description="2Fe-2S ferredoxin-type" evidence="16">
    <location>
        <begin position="18"/>
        <end position="104"/>
    </location>
</feature>
<feature type="binding site" evidence="15">
    <location>
        <position position="818"/>
    </location>
    <ligand>
        <name>Mo-molybdopterin</name>
        <dbReference type="ChEBI" id="CHEBI:71302"/>
    </ligand>
    <ligandPart>
        <name>Mo</name>
        <dbReference type="ChEBI" id="CHEBI:28685"/>
    </ligandPart>
</feature>
<feature type="binding site" evidence="14">
    <location>
        <position position="966"/>
    </location>
    <ligand>
        <name>substrate</name>
    </ligand>
</feature>
<feature type="active site" description="Proton acceptor" evidence="13">
    <location>
        <position position="1324"/>
    </location>
</feature>
<evidence type="ECO:0000259" key="17">
    <source>
        <dbReference type="PROSITE" id="PS51387"/>
    </source>
</evidence>
<accession>A0AAW2Z2V9</accession>
<dbReference type="Proteomes" id="UP001431209">
    <property type="component" value="Unassembled WGS sequence"/>
</dbReference>
<evidence type="ECO:0000313" key="19">
    <source>
        <dbReference type="Proteomes" id="UP001431209"/>
    </source>
</evidence>
<dbReference type="SUPFAM" id="SSF54292">
    <property type="entry name" value="2Fe-2S ferredoxin-like"/>
    <property type="match status" value="1"/>
</dbReference>
<dbReference type="InterPro" id="IPR016169">
    <property type="entry name" value="FAD-bd_PCMH_sub2"/>
</dbReference>
<dbReference type="Gene3D" id="3.10.20.30">
    <property type="match status" value="1"/>
</dbReference>
<dbReference type="GO" id="GO:0071949">
    <property type="term" value="F:FAD binding"/>
    <property type="evidence" value="ECO:0007669"/>
    <property type="project" value="InterPro"/>
</dbReference>
<dbReference type="Pfam" id="PF03450">
    <property type="entry name" value="CO_deh_flav_C"/>
    <property type="match status" value="1"/>
</dbReference>
<dbReference type="Gene3D" id="3.30.465.10">
    <property type="match status" value="1"/>
</dbReference>
<dbReference type="Gene3D" id="3.90.1170.50">
    <property type="entry name" value="Aldehyde oxidase/xanthine dehydrogenase, a/b hammerhead"/>
    <property type="match status" value="1"/>
</dbReference>
<keyword evidence="5 15" id="KW-0001">2Fe-2S</keyword>
<evidence type="ECO:0000256" key="3">
    <source>
        <dbReference type="ARBA" id="ARBA00022505"/>
    </source>
</evidence>
<comment type="cofactor">
    <cofactor evidence="1 14">
        <name>FAD</name>
        <dbReference type="ChEBI" id="CHEBI:57692"/>
    </cofactor>
</comment>
<dbReference type="PIRSF" id="PIRSF000127">
    <property type="entry name" value="Xanthine_DH"/>
    <property type="match status" value="1"/>
</dbReference>
<feature type="binding site" evidence="15">
    <location>
        <position position="86"/>
    </location>
    <ligand>
        <name>[2Fe-2S] cluster</name>
        <dbReference type="ChEBI" id="CHEBI:190135"/>
        <label>1</label>
    </ligand>
</feature>
<feature type="binding site" evidence="14">
    <location>
        <position position="853"/>
    </location>
    <ligand>
        <name>substrate</name>
    </ligand>
</feature>
<dbReference type="Pfam" id="PF20256">
    <property type="entry name" value="MoCoBD_2"/>
    <property type="match status" value="1"/>
</dbReference>
<dbReference type="FunFam" id="3.30.365.10:FF:000001">
    <property type="entry name" value="Xanthine dehydrogenase oxidase"/>
    <property type="match status" value="1"/>
</dbReference>
<evidence type="ECO:0000256" key="2">
    <source>
        <dbReference type="ARBA" id="ARBA00006849"/>
    </source>
</evidence>
<dbReference type="FunFam" id="3.10.20.30:FF:000012">
    <property type="entry name" value="Xanthine dehydrogenase/oxidase"/>
    <property type="match status" value="1"/>
</dbReference>
<feature type="binding site" evidence="15">
    <location>
        <position position="61"/>
    </location>
    <ligand>
        <name>[2Fe-2S] cluster</name>
        <dbReference type="ChEBI" id="CHEBI:190135"/>
        <label>1</label>
    </ligand>
</feature>
<organism evidence="18 19">
    <name type="scientific">Acrasis kona</name>
    <dbReference type="NCBI Taxonomy" id="1008807"/>
    <lineage>
        <taxon>Eukaryota</taxon>
        <taxon>Discoba</taxon>
        <taxon>Heterolobosea</taxon>
        <taxon>Tetramitia</taxon>
        <taxon>Eutetramitia</taxon>
        <taxon>Acrasidae</taxon>
        <taxon>Acrasis</taxon>
    </lineage>
</organism>
<dbReference type="SUPFAM" id="SSF56176">
    <property type="entry name" value="FAD-binding/transporter-associated domain-like"/>
    <property type="match status" value="1"/>
</dbReference>
<dbReference type="PROSITE" id="PS51085">
    <property type="entry name" value="2FE2S_FER_2"/>
    <property type="match status" value="1"/>
</dbReference>
<dbReference type="GO" id="GO:0016491">
    <property type="term" value="F:oxidoreductase activity"/>
    <property type="evidence" value="ECO:0007669"/>
    <property type="project" value="UniProtKB-KW"/>
</dbReference>
<reference evidence="18 19" key="1">
    <citation type="submission" date="2024-03" db="EMBL/GenBank/DDBJ databases">
        <title>The Acrasis kona genome and developmental transcriptomes reveal deep origins of eukaryotic multicellular pathways.</title>
        <authorList>
            <person name="Sheikh S."/>
            <person name="Fu C.-J."/>
            <person name="Brown M.W."/>
            <person name="Baldauf S.L."/>
        </authorList>
    </citation>
    <scope>NUCLEOTIDE SEQUENCE [LARGE SCALE GENOMIC DNA]</scope>
    <source>
        <strain evidence="18 19">ATCC MYA-3509</strain>
    </source>
</reference>
<dbReference type="SUPFAM" id="SSF47741">
    <property type="entry name" value="CO dehydrogenase ISP C-domain like"/>
    <property type="match status" value="1"/>
</dbReference>
<evidence type="ECO:0000256" key="10">
    <source>
        <dbReference type="ARBA" id="ARBA00023014"/>
    </source>
</evidence>
<feature type="binding site" evidence="15">
    <location>
        <position position="849"/>
    </location>
    <ligand>
        <name>Mo-molybdopterin</name>
        <dbReference type="ChEBI" id="CHEBI:71302"/>
    </ligand>
    <ligandPart>
        <name>Mo</name>
        <dbReference type="ChEBI" id="CHEBI:28685"/>
    </ligandPart>
</feature>
<evidence type="ECO:0000256" key="11">
    <source>
        <dbReference type="ARBA" id="ARBA00023027"/>
    </source>
</evidence>
<comment type="cofactor">
    <cofactor evidence="15">
        <name>Mo-molybdopterin</name>
        <dbReference type="ChEBI" id="CHEBI:71302"/>
    </cofactor>
    <text evidence="15">Binds 1 Mo-molybdopterin (Mo-MPT) cofactor per subunit.</text>
</comment>
<dbReference type="Pfam" id="PF00111">
    <property type="entry name" value="Fer2"/>
    <property type="match status" value="1"/>
</dbReference>
<dbReference type="InterPro" id="IPR036010">
    <property type="entry name" value="2Fe-2S_ferredoxin-like_sf"/>
</dbReference>
<dbReference type="GO" id="GO:0051537">
    <property type="term" value="F:2 iron, 2 sulfur cluster binding"/>
    <property type="evidence" value="ECO:0007669"/>
    <property type="project" value="UniProtKB-KW"/>
</dbReference>
<evidence type="ECO:0000256" key="12">
    <source>
        <dbReference type="ARBA" id="ARBA00034078"/>
    </source>
</evidence>
<dbReference type="InterPro" id="IPR036683">
    <property type="entry name" value="CO_DH_flav_C_dom_sf"/>
</dbReference>
<dbReference type="FunFam" id="3.30.365.10:FF:000004">
    <property type="entry name" value="Xanthine dehydrogenase oxidase"/>
    <property type="match status" value="1"/>
</dbReference>
<dbReference type="InterPro" id="IPR005107">
    <property type="entry name" value="CO_DH_flav_C"/>
</dbReference>
<dbReference type="InterPro" id="IPR008274">
    <property type="entry name" value="AldOxase/xan_DH_MoCoBD1"/>
</dbReference>
<keyword evidence="8" id="KW-0560">Oxidoreductase</keyword>
<feature type="binding site" evidence="15">
    <location>
        <position position="161"/>
    </location>
    <ligand>
        <name>[2Fe-2S] cluster</name>
        <dbReference type="ChEBI" id="CHEBI:190135"/>
        <label>2</label>
    </ligand>
</feature>
<dbReference type="InterPro" id="IPR036856">
    <property type="entry name" value="Ald_Oxase/Xan_DH_a/b_sf"/>
</dbReference>
<dbReference type="SUPFAM" id="SSF54665">
    <property type="entry name" value="CO dehydrogenase molybdoprotein N-domain-like"/>
    <property type="match status" value="1"/>
</dbReference>
<evidence type="ECO:0000256" key="6">
    <source>
        <dbReference type="ARBA" id="ARBA00022723"/>
    </source>
</evidence>
<dbReference type="InterPro" id="IPR002346">
    <property type="entry name" value="Mopterin_DH_FAD-bd"/>
</dbReference>
<dbReference type="FunFam" id="3.30.465.10:FF:000004">
    <property type="entry name" value="Xanthine dehydrogenase/oxidase"/>
    <property type="match status" value="1"/>
</dbReference>
<dbReference type="InterPro" id="IPR001041">
    <property type="entry name" value="2Fe-2S_ferredoxin-type"/>
</dbReference>
<keyword evidence="10 15" id="KW-0411">Iron-sulfur</keyword>
<evidence type="ECO:0000256" key="4">
    <source>
        <dbReference type="ARBA" id="ARBA00022630"/>
    </source>
</evidence>
<keyword evidence="4" id="KW-0285">Flavoprotein</keyword>
<dbReference type="CDD" id="cd00207">
    <property type="entry name" value="fer2"/>
    <property type="match status" value="1"/>
</dbReference>
<dbReference type="Pfam" id="PF01799">
    <property type="entry name" value="Fer2_2"/>
    <property type="match status" value="1"/>
</dbReference>
<dbReference type="SUPFAM" id="SSF56003">
    <property type="entry name" value="Molybdenum cofactor-binding domain"/>
    <property type="match status" value="1"/>
</dbReference>
<feature type="binding site" evidence="15">
    <location>
        <position position="56"/>
    </location>
    <ligand>
        <name>[2Fe-2S] cluster</name>
        <dbReference type="ChEBI" id="CHEBI:190135"/>
        <label>1</label>
    </ligand>
</feature>
<sequence>MSTRQEHQKTMIKNPPSNTIHFYVNGEAHTVANPHPDASLIEYLRSTGLTGTKLGCNEGGCGACTIMLSHYDHDNKKIVNRSVNACLAPLCSVDACAIITVEGIGNTKGMLHMVQERVANFNGSQCGFCTPGIIMSLYTLLRNNPYPTEHEIEHSLDGNLCRCTGYRPILSAAKTFICPSSGKPCNCSGDSKHNKDEPQFEDGDVFDLRGKKHPLFPAALKQYDPRSRDVIIENEQDGIKWYRPNSLEKLLEYKREVLEQNMNTILDNERVQENNKQPGAIRSPLRALPVQIRMIVGNSEVAIETRQKAQVYQSYVQPTTIPELCAIKPSQEGIEVGASVTLGKLTDYLQEEIRKVGKDHYSMRAYISILDQLRYFASTPIRNACSLGGNIMTASPISDLNPLWVALGCTANILDIDNNSRTVPMDQFFLSYRTVAVDPHREILHSLFIPKTQSAMEFARPYKQARRREDDIAIVNAGMKAVLTTVDSQTMIESFHMAFGGMAVCTISAKRTQDFLRNKPLTDDTFQQAIPFLIQDLPLSQEAPGGMIEYRRSLTLSFFFKFFQYLKFETIIDPHHQKQVDTSAITPLHRTYPTGTQDWDKTNIRGTSVGKDEKHMSAHLQVTGEAKYLDDVPKQSNEVHACFVLSQKPHAKVTNVDISVAKTIPGFVYYADHTDVEALGGSNRVGAIIHDEDLFVTDKCTSVGQIIGVVCATSLRIARQCVKLIRIEYEELSPVILSIKDAIEHSSYQGDNHHVTRFAQPDVTTMDELFTKYTNDPDHVLVEGDFFMGGQEHFYLEGHACLVIPGEQDELTVISSTQALTHTQCCVSEVTNVPTHKIVCKAKRIGGGFGGKETRGMLYAAAASVCARRLNQPVRLVLDRDVDMGMSGQRHPFMTKYRSLINKKDKKIFAIQVTMYSNAGFSLDLSQSVMDRSILSFDNCYHVPNVDVIGKVCLTNLPSHTAFRGFGGPQGMMAMEHIIEHMSFALDVDPIALRRANLYDESNHFTPYGQIVDYERLHRLWDQIMIKSDHQNRMESIQQYNSSNRFKKKAMCMVPTKFGISFTASFLNQGGALVHIYHSDGTVLVSHGGVEMGQGLHTKVAQVAASVLGVPLHKVFIAETSTDKVPNTSATAASVGSDLYGMAVQNACEQLKSRLDRFQSSRNVNYASWEELIDAAYHYTVNLSAQGFYKTPDLHLNWDKGRGTPFSYYTYGTACSEIEIDTLTGDFNILRTDIVMDVGDSINPAIDIGQIEGAFTQGVGLFTIEELIWGDADHKWVRPGHYFTRGPGAYKIPSFNDVPVEFNVHLLKNAPNALAVYRSKAIGEPPLFLGCTVFYGIKHAIQAARRDHGVNEYFCLDSPATPERIRMTCCDDLTKRFTANWPMKNQLIDDRLRDLDVSDQELDNMKHVQYRANGSY</sequence>
<dbReference type="SMART" id="SM01092">
    <property type="entry name" value="CO_deh_flav_C"/>
    <property type="match status" value="1"/>
</dbReference>
<keyword evidence="6 15" id="KW-0479">Metal-binding</keyword>
<dbReference type="InterPro" id="IPR036318">
    <property type="entry name" value="FAD-bd_PCMH-like_sf"/>
</dbReference>
<keyword evidence="11" id="KW-0520">NAD</keyword>
<feature type="binding site" evidence="15">
    <location>
        <position position="129"/>
    </location>
    <ligand>
        <name>[2Fe-2S] cluster</name>
        <dbReference type="ChEBI" id="CHEBI:190135"/>
        <label>2</label>
    </ligand>
</feature>
<dbReference type="Pfam" id="PF02738">
    <property type="entry name" value="MoCoBD_1"/>
    <property type="match status" value="1"/>
</dbReference>
<evidence type="ECO:0000256" key="9">
    <source>
        <dbReference type="ARBA" id="ARBA00023004"/>
    </source>
</evidence>
<feature type="binding site" evidence="15">
    <location>
        <position position="64"/>
    </location>
    <ligand>
        <name>[2Fe-2S] cluster</name>
        <dbReference type="ChEBI" id="CHEBI:190135"/>
        <label>1</label>
    </ligand>
</feature>
<dbReference type="Pfam" id="PF00941">
    <property type="entry name" value="FAD_binding_5"/>
    <property type="match status" value="1"/>
</dbReference>
<dbReference type="PANTHER" id="PTHR45444:SF3">
    <property type="entry name" value="XANTHINE DEHYDROGENASE"/>
    <property type="match status" value="1"/>
</dbReference>
<dbReference type="InterPro" id="IPR046867">
    <property type="entry name" value="AldOxase/xan_DH_MoCoBD2"/>
</dbReference>
<evidence type="ECO:0000256" key="5">
    <source>
        <dbReference type="ARBA" id="ARBA00022714"/>
    </source>
</evidence>
<evidence type="ECO:0000256" key="14">
    <source>
        <dbReference type="PIRSR" id="PIRSR000127-2"/>
    </source>
</evidence>
<dbReference type="InterPro" id="IPR012675">
    <property type="entry name" value="Beta-grasp_dom_sf"/>
</dbReference>
<dbReference type="Gene3D" id="1.10.150.120">
    <property type="entry name" value="[2Fe-2S]-binding domain"/>
    <property type="match status" value="1"/>
</dbReference>
<feature type="binding site" evidence="14">
    <location>
        <position position="463"/>
    </location>
    <ligand>
        <name>FAD</name>
        <dbReference type="ChEBI" id="CHEBI:57692"/>
    </ligand>
</feature>
<protein>
    <submittedName>
        <fullName evidence="18">Xanthine dehydrogenase/oxidase</fullName>
    </submittedName>
</protein>
<gene>
    <name evidence="18" type="ORF">AKO1_011489</name>
</gene>
<dbReference type="EMBL" id="JAOPGA020000972">
    <property type="protein sequence ID" value="KAL0483649.1"/>
    <property type="molecule type" value="Genomic_DNA"/>
</dbReference>
<feature type="binding site" evidence="14">
    <location>
        <position position="1063"/>
    </location>
    <ligand>
        <name>substrate</name>
    </ligand>
</feature>
<keyword evidence="19" id="KW-1185">Reference proteome</keyword>
<feature type="binding site" evidence="14">
    <location>
        <position position="399"/>
    </location>
    <ligand>
        <name>FAD</name>
        <dbReference type="ChEBI" id="CHEBI:57692"/>
    </ligand>
</feature>
<feature type="domain" description="FAD-binding PCMH-type" evidence="17">
    <location>
        <begin position="234"/>
        <end position="454"/>
    </location>
</feature>
<proteinExistence type="inferred from homology"/>
<dbReference type="Gene3D" id="3.30.43.10">
    <property type="entry name" value="Uridine Diphospho-n-acetylenolpyruvylglucosamine Reductase, domain 2"/>
    <property type="match status" value="1"/>
</dbReference>
<feature type="binding site" evidence="14">
    <location>
        <position position="376"/>
    </location>
    <ligand>
        <name>FAD</name>
        <dbReference type="ChEBI" id="CHEBI:57692"/>
    </ligand>
</feature>
<evidence type="ECO:0000256" key="15">
    <source>
        <dbReference type="PIRSR" id="PIRSR000127-3"/>
    </source>
</evidence>
<dbReference type="Gene3D" id="3.30.365.10">
    <property type="entry name" value="Aldehyde oxidase/xanthine dehydrogenase, molybdopterin binding domain"/>
    <property type="match status" value="4"/>
</dbReference>
<evidence type="ECO:0000256" key="13">
    <source>
        <dbReference type="PIRSR" id="PIRSR000127-1"/>
    </source>
</evidence>
<dbReference type="SMART" id="SM01008">
    <property type="entry name" value="Ald_Xan_dh_C"/>
    <property type="match status" value="1"/>
</dbReference>
<keyword evidence="3 15" id="KW-0500">Molybdenum</keyword>
<evidence type="ECO:0000313" key="18">
    <source>
        <dbReference type="EMBL" id="KAL0483649.1"/>
    </source>
</evidence>
<name>A0AAW2Z2V9_9EUKA</name>
<comment type="cofactor">
    <cofactor evidence="15">
        <name>[2Fe-2S] cluster</name>
        <dbReference type="ChEBI" id="CHEBI:190135"/>
    </cofactor>
    <text evidence="15">Binds 2 [2Fe-2S] clusters.</text>
</comment>
<dbReference type="InterPro" id="IPR002888">
    <property type="entry name" value="2Fe-2S-bd"/>
</dbReference>
<dbReference type="GO" id="GO:0005506">
    <property type="term" value="F:iron ion binding"/>
    <property type="evidence" value="ECO:0007669"/>
    <property type="project" value="InterPro"/>
</dbReference>
<dbReference type="PROSITE" id="PS00197">
    <property type="entry name" value="2FE2S_FER_1"/>
    <property type="match status" value="1"/>
</dbReference>
<dbReference type="FunFam" id="3.30.365.10:FF:000002">
    <property type="entry name" value="Xanthine dehydrogenase oxidase"/>
    <property type="match status" value="1"/>
</dbReference>
<evidence type="ECO:0000256" key="7">
    <source>
        <dbReference type="ARBA" id="ARBA00022827"/>
    </source>
</evidence>
<dbReference type="InterPro" id="IPR006058">
    <property type="entry name" value="2Fe2S_fd_BS"/>
</dbReference>
<comment type="caution">
    <text evidence="18">The sequence shown here is derived from an EMBL/GenBank/DDBJ whole genome shotgun (WGS) entry which is preliminary data.</text>
</comment>
<feature type="binding site" evidence="15">
    <location>
        <position position="1133"/>
    </location>
    <ligand>
        <name>Mo-molybdopterin</name>
        <dbReference type="ChEBI" id="CHEBI:71302"/>
    </ligand>
    <ligandPart>
        <name>Mo</name>
        <dbReference type="ChEBI" id="CHEBI:28685"/>
    </ligandPart>
</feature>
<dbReference type="PROSITE" id="PS51387">
    <property type="entry name" value="FAD_PCMH"/>
    <property type="match status" value="1"/>
</dbReference>
<feature type="binding site" evidence="14">
    <location>
        <begin position="386"/>
        <end position="390"/>
    </location>
    <ligand>
        <name>FAD</name>
        <dbReference type="ChEBI" id="CHEBI:57692"/>
    </ligand>
</feature>
<feature type="binding site" evidence="15">
    <location>
        <position position="126"/>
    </location>
    <ligand>
        <name>[2Fe-2S] cluster</name>
        <dbReference type="ChEBI" id="CHEBI:190135"/>
        <label>2</label>
    </ligand>
</feature>
<feature type="binding site" evidence="14">
    <location>
        <position position="444"/>
    </location>
    <ligand>
        <name>FAD</name>
        <dbReference type="ChEBI" id="CHEBI:57692"/>
    </ligand>
</feature>
<keyword evidence="9 15" id="KW-0408">Iron</keyword>
<feature type="binding site" evidence="15">
    <location>
        <position position="964"/>
    </location>
    <ligand>
        <name>Mo-molybdopterin</name>
        <dbReference type="ChEBI" id="CHEBI:71302"/>
    </ligand>
    <ligandPart>
        <name>Mo</name>
        <dbReference type="ChEBI" id="CHEBI:28685"/>
    </ligandPart>
</feature>
<comment type="similarity">
    <text evidence="2">Belongs to the xanthine dehydrogenase family.</text>
</comment>
<dbReference type="InterPro" id="IPR016166">
    <property type="entry name" value="FAD-bd_PCMH"/>
</dbReference>
<dbReference type="InterPro" id="IPR036884">
    <property type="entry name" value="2Fe-2S-bd_dom_sf"/>
</dbReference>
<feature type="binding site" evidence="14">
    <location>
        <position position="932"/>
    </location>
    <ligand>
        <name>substrate</name>
    </ligand>
</feature>
<dbReference type="InterPro" id="IPR037165">
    <property type="entry name" value="AldOxase/xan_DH_Mopterin-bd_sf"/>
</dbReference>
<evidence type="ECO:0000256" key="1">
    <source>
        <dbReference type="ARBA" id="ARBA00001974"/>
    </source>
</evidence>
<dbReference type="PANTHER" id="PTHR45444">
    <property type="entry name" value="XANTHINE DEHYDROGENASE"/>
    <property type="match status" value="1"/>
</dbReference>
<dbReference type="InterPro" id="IPR000674">
    <property type="entry name" value="Ald_Oxase/Xan_DH_a/b"/>
</dbReference>
<evidence type="ECO:0000256" key="8">
    <source>
        <dbReference type="ARBA" id="ARBA00023002"/>
    </source>
</evidence>
<dbReference type="Pfam" id="PF01315">
    <property type="entry name" value="Ald_Xan_dh_C"/>
    <property type="match status" value="1"/>
</dbReference>
<dbReference type="SUPFAM" id="SSF55447">
    <property type="entry name" value="CO dehydrogenase flavoprotein C-terminal domain-like"/>
    <property type="match status" value="1"/>
</dbReference>
<keyword evidence="7 14" id="KW-0274">FAD</keyword>